<comment type="caution">
    <text evidence="2">The sequence shown here is derived from an EMBL/GenBank/DDBJ whole genome shotgun (WGS) entry which is preliminary data.</text>
</comment>
<gene>
    <name evidence="2" type="ORF">G3N56_18025</name>
</gene>
<feature type="transmembrane region" description="Helical" evidence="1">
    <location>
        <begin position="320"/>
        <end position="353"/>
    </location>
</feature>
<dbReference type="InterPro" id="IPR007294">
    <property type="entry name" value="DUF401"/>
</dbReference>
<evidence type="ECO:0000256" key="1">
    <source>
        <dbReference type="SAM" id="Phobius"/>
    </source>
</evidence>
<reference evidence="2 3" key="1">
    <citation type="submission" date="2020-02" db="EMBL/GenBank/DDBJ databases">
        <title>Comparative genomics of sulfur disproportionating microorganisms.</title>
        <authorList>
            <person name="Ward L.M."/>
            <person name="Bertran E."/>
            <person name="Johnston D.T."/>
        </authorList>
    </citation>
    <scope>NUCLEOTIDE SEQUENCE [LARGE SCALE GENOMIC DNA]</scope>
    <source>
        <strain evidence="2 3">DSM 3696</strain>
    </source>
</reference>
<name>A0A7K3NQZ1_9BACT</name>
<organism evidence="2 3">
    <name type="scientific">Desulfolutivibrio sulfodismutans</name>
    <dbReference type="NCBI Taxonomy" id="63561"/>
    <lineage>
        <taxon>Bacteria</taxon>
        <taxon>Pseudomonadati</taxon>
        <taxon>Thermodesulfobacteriota</taxon>
        <taxon>Desulfovibrionia</taxon>
        <taxon>Desulfovibrionales</taxon>
        <taxon>Desulfovibrionaceae</taxon>
        <taxon>Desulfolutivibrio</taxon>
    </lineage>
</organism>
<dbReference type="PANTHER" id="PTHR39556">
    <property type="entry name" value="PROTEIN, PUTATIVE-RELATED"/>
    <property type="match status" value="1"/>
</dbReference>
<keyword evidence="1" id="KW-0812">Transmembrane</keyword>
<sequence length="422" mass="44618">MDVLAGLFPLLKVLAAFAAMLTGIRLRLGLPLSILAGSILLAALFALSPLTWIATAARALADPQTLSLAGIVACIMTLSDLLEKTGQNDRLMRAVAPLITNPALRITFFPALIGLLPMPGGAHFSAPMVKSVGDPLSVSAKDQALINYWFRHLWEPCWPLYPGVIMAASLANVSLVSIMAITWPAAVGCVAIGWFFFLRQNLKTTAALPHVTGKTDYKTLLKLGLPLLTAILGAVGAEAAFAALKSDLPFEIGVMIALAAASLVCALQNRVPAREILYELKNRHTLHMLAVIAAIFIFKDVLGATGVAETLASSAGKEAVLVTAAVIVPFLVGLVSGITMAYVGAAFPLLMAVIPMTQSGPDMAWITLAILCGYTGVLISPLHICFIFSCSYYHVDLASAWRRLVAPCAIFLAASLVYVALL</sequence>
<feature type="transmembrane region" description="Helical" evidence="1">
    <location>
        <begin position="248"/>
        <end position="267"/>
    </location>
</feature>
<protein>
    <submittedName>
        <fullName evidence="2">DUF401 family protein</fullName>
    </submittedName>
</protein>
<accession>A0A7K3NQZ1</accession>
<dbReference type="RefSeq" id="WP_163303707.1">
    <property type="nucleotide sequence ID" value="NZ_JAAGRQ010000122.1"/>
</dbReference>
<feature type="transmembrane region" description="Helical" evidence="1">
    <location>
        <begin position="65"/>
        <end position="82"/>
    </location>
</feature>
<dbReference type="Proteomes" id="UP000469724">
    <property type="component" value="Unassembled WGS sequence"/>
</dbReference>
<dbReference type="Pfam" id="PF04165">
    <property type="entry name" value="DUF401"/>
    <property type="match status" value="1"/>
</dbReference>
<feature type="transmembrane region" description="Helical" evidence="1">
    <location>
        <begin position="400"/>
        <end position="421"/>
    </location>
</feature>
<evidence type="ECO:0000313" key="2">
    <source>
        <dbReference type="EMBL" id="NDY58636.1"/>
    </source>
</evidence>
<feature type="transmembrane region" description="Helical" evidence="1">
    <location>
        <begin position="219"/>
        <end position="242"/>
    </location>
</feature>
<evidence type="ECO:0000313" key="3">
    <source>
        <dbReference type="Proteomes" id="UP000469724"/>
    </source>
</evidence>
<keyword evidence="1" id="KW-1133">Transmembrane helix</keyword>
<dbReference type="AlphaFoldDB" id="A0A7K3NQZ1"/>
<feature type="transmembrane region" description="Helical" evidence="1">
    <location>
        <begin position="175"/>
        <end position="198"/>
    </location>
</feature>
<feature type="transmembrane region" description="Helical" evidence="1">
    <location>
        <begin position="288"/>
        <end position="308"/>
    </location>
</feature>
<feature type="transmembrane region" description="Helical" evidence="1">
    <location>
        <begin position="365"/>
        <end position="394"/>
    </location>
</feature>
<proteinExistence type="predicted"/>
<dbReference type="PANTHER" id="PTHR39556:SF1">
    <property type="entry name" value="PROTEIN, PUTATIVE-RELATED"/>
    <property type="match status" value="1"/>
</dbReference>
<keyword evidence="1" id="KW-0472">Membrane</keyword>
<feature type="transmembrane region" description="Helical" evidence="1">
    <location>
        <begin position="28"/>
        <end position="53"/>
    </location>
</feature>
<keyword evidence="3" id="KW-1185">Reference proteome</keyword>
<dbReference type="EMBL" id="JAAGRQ010000122">
    <property type="protein sequence ID" value="NDY58636.1"/>
    <property type="molecule type" value="Genomic_DNA"/>
</dbReference>